<accession>A0A0H2MAL7</accession>
<proteinExistence type="predicted"/>
<dbReference type="RefSeq" id="WP_047786311.1">
    <property type="nucleotide sequence ID" value="NZ_JZWI01000027.1"/>
</dbReference>
<dbReference type="Proteomes" id="UP000035170">
    <property type="component" value="Unassembled WGS sequence"/>
</dbReference>
<keyword evidence="3" id="KW-1185">Reference proteome</keyword>
<comment type="caution">
    <text evidence="2">The sequence shown here is derived from an EMBL/GenBank/DDBJ whole genome shotgun (WGS) entry which is preliminary data.</text>
</comment>
<evidence type="ECO:0000313" key="2">
    <source>
        <dbReference type="EMBL" id="KLN54050.1"/>
    </source>
</evidence>
<evidence type="ECO:0000313" key="3">
    <source>
        <dbReference type="Proteomes" id="UP000035170"/>
    </source>
</evidence>
<dbReference type="EMBL" id="JZWI01000027">
    <property type="protein sequence ID" value="KLN54050.1"/>
    <property type="molecule type" value="Genomic_DNA"/>
</dbReference>
<dbReference type="Gene3D" id="2.120.10.30">
    <property type="entry name" value="TolB, C-terminal domain"/>
    <property type="match status" value="1"/>
</dbReference>
<name>A0A0H2MAL7_VARPD</name>
<dbReference type="PATRIC" id="fig|34073.19.peg.4921"/>
<sequence length="327" mass="34354">MSRRTRLAAALLALAATAAIAAPPAVQALPEDWYPESVAIGPDGAFYVGSWRQGAVARVKPGAAPRAEVLVKPGANGLANGQGVLVDAKRQALWVCSGNSGFTTVPQTPSALKRYDLATGTPRASYAMPDAGYCNDLAQDARGNIYVTDSFHPRVLRLAPDATALTVWKESPSLAGEGPYKGLNGIAIDGGRDVYVSLVAAASHLLRIGLNADGRAGEVTRIEAPRVMKNVDAIRAWKPGRLVLFESNAFGDGPYGGQVTVARIDGAKLGLQTVVAGLNDPSSGAVLGNRVYFIESKYALLFKHKDEDAAIPRGVPFDIQSRALPPD</sequence>
<evidence type="ECO:0000256" key="1">
    <source>
        <dbReference type="SAM" id="SignalP"/>
    </source>
</evidence>
<organism evidence="2 3">
    <name type="scientific">Variovorax paradoxus</name>
    <dbReference type="NCBI Taxonomy" id="34073"/>
    <lineage>
        <taxon>Bacteria</taxon>
        <taxon>Pseudomonadati</taxon>
        <taxon>Pseudomonadota</taxon>
        <taxon>Betaproteobacteria</taxon>
        <taxon>Burkholderiales</taxon>
        <taxon>Comamonadaceae</taxon>
        <taxon>Variovorax</taxon>
    </lineage>
</organism>
<keyword evidence="1" id="KW-0732">Signal</keyword>
<gene>
    <name evidence="2" type="ORF">VPARA_48120</name>
</gene>
<dbReference type="AlphaFoldDB" id="A0A0H2MAL7"/>
<protein>
    <submittedName>
        <fullName evidence="2">NHL repeat protein</fullName>
    </submittedName>
</protein>
<dbReference type="SUPFAM" id="SSF101898">
    <property type="entry name" value="NHL repeat"/>
    <property type="match status" value="1"/>
</dbReference>
<reference evidence="2 3" key="1">
    <citation type="submission" date="2015-03" db="EMBL/GenBank/DDBJ databases">
        <title>Genome sequence of Variovorax paradoxus TBEA6.</title>
        <authorList>
            <person name="Poehlein A."/>
            <person name="Schuldes J."/>
            <person name="Wuebbeler J.H."/>
            <person name="Hiessl S."/>
            <person name="Steinbuechel A."/>
            <person name="Daniel R."/>
        </authorList>
    </citation>
    <scope>NUCLEOTIDE SEQUENCE [LARGE SCALE GENOMIC DNA]</scope>
    <source>
        <strain evidence="2 3">TBEA6</strain>
    </source>
</reference>
<feature type="signal peptide" evidence="1">
    <location>
        <begin position="1"/>
        <end position="21"/>
    </location>
</feature>
<dbReference type="InterPro" id="IPR011042">
    <property type="entry name" value="6-blade_b-propeller_TolB-like"/>
</dbReference>
<feature type="chain" id="PRO_5002596913" evidence="1">
    <location>
        <begin position="22"/>
        <end position="327"/>
    </location>
</feature>